<keyword evidence="3" id="KW-0001">2Fe-2S</keyword>
<keyword evidence="4" id="KW-0479">Metal-binding</keyword>
<accession>A0ABN3LP56</accession>
<evidence type="ECO:0000256" key="7">
    <source>
        <dbReference type="ARBA" id="ARBA00023004"/>
    </source>
</evidence>
<dbReference type="InterPro" id="IPR001433">
    <property type="entry name" value="OxRdtase_FAD/NAD-bd"/>
</dbReference>
<evidence type="ECO:0000313" key="12">
    <source>
        <dbReference type="Proteomes" id="UP001500730"/>
    </source>
</evidence>
<feature type="transmembrane region" description="Helical" evidence="9">
    <location>
        <begin position="209"/>
        <end position="225"/>
    </location>
</feature>
<dbReference type="InterPro" id="IPR013112">
    <property type="entry name" value="FAD-bd_8"/>
</dbReference>
<proteinExistence type="predicted"/>
<keyword evidence="12" id="KW-1185">Reference proteome</keyword>
<feature type="transmembrane region" description="Helical" evidence="9">
    <location>
        <begin position="57"/>
        <end position="80"/>
    </location>
</feature>
<evidence type="ECO:0000256" key="5">
    <source>
        <dbReference type="ARBA" id="ARBA00022827"/>
    </source>
</evidence>
<dbReference type="Gene3D" id="2.40.30.10">
    <property type="entry name" value="Translation factors"/>
    <property type="match status" value="1"/>
</dbReference>
<dbReference type="InterPro" id="IPR017938">
    <property type="entry name" value="Riboflavin_synthase-like_b-brl"/>
</dbReference>
<evidence type="ECO:0000256" key="3">
    <source>
        <dbReference type="ARBA" id="ARBA00022714"/>
    </source>
</evidence>
<keyword evidence="9" id="KW-0812">Transmembrane</keyword>
<comment type="cofactor">
    <cofactor evidence="1">
        <name>FAD</name>
        <dbReference type="ChEBI" id="CHEBI:57692"/>
    </cofactor>
</comment>
<sequence length="458" mass="50364">MWGMAIDTAVRHRRPYRGSHLITRLVGPLTIGALVLAFALLWLVARPVGDVGQFVGQLIGAEGVLLLSVGLVLISTLRWVEQFFDGVDKAAVWHRRVAIVGTILIGVHIASTGNRHPSQLGPTLGTIGIVGLATLTVWAIAPRWRSITPRPLRSAVERVMQTAPVRLVGRWVGSYGLWRGFHRLTGVFLGFGFVHGLMDATLFGSSLLRWSYVAVGGVGLAFYLYRELLARHVAQTHDYQVSSVAPIDDAAHEIWLRPLGERFAFRPGQFALVNLEARDGWHRHPFTIASAPQEKEVRITVRALGDFTSSIGELVAPGMPAVISSPQGHFDFKRGTEHQVWIAGGIGVAPMLSWLRSAVPGELPHRVDFFYTARGPAPLADEVSHLAEHHDEMHLHLVDTATDPRLSTEHVLATVGVEPRQLSAFLCGPETMVNALQRDLVRAGVKPANVHREFYNLR</sequence>
<feature type="transmembrane region" description="Helical" evidence="9">
    <location>
        <begin position="184"/>
        <end position="203"/>
    </location>
</feature>
<evidence type="ECO:0000313" key="11">
    <source>
        <dbReference type="EMBL" id="GAA2486434.1"/>
    </source>
</evidence>
<gene>
    <name evidence="11" type="ORF">GCM10009858_25450</name>
</gene>
<keyword evidence="6" id="KW-0560">Oxidoreductase</keyword>
<evidence type="ECO:0000256" key="9">
    <source>
        <dbReference type="SAM" id="Phobius"/>
    </source>
</evidence>
<reference evidence="11 12" key="1">
    <citation type="journal article" date="2019" name="Int. J. Syst. Evol. Microbiol.">
        <title>The Global Catalogue of Microorganisms (GCM) 10K type strain sequencing project: providing services to taxonomists for standard genome sequencing and annotation.</title>
        <authorList>
            <consortium name="The Broad Institute Genomics Platform"/>
            <consortium name="The Broad Institute Genome Sequencing Center for Infectious Disease"/>
            <person name="Wu L."/>
            <person name="Ma J."/>
        </authorList>
    </citation>
    <scope>NUCLEOTIDE SEQUENCE [LARGE SCALE GENOMIC DNA]</scope>
    <source>
        <strain evidence="11 12">JCM 16259</strain>
    </source>
</reference>
<evidence type="ECO:0000256" key="8">
    <source>
        <dbReference type="ARBA" id="ARBA00023014"/>
    </source>
</evidence>
<feature type="transmembrane region" description="Helical" evidence="9">
    <location>
        <begin position="123"/>
        <end position="141"/>
    </location>
</feature>
<dbReference type="Pfam" id="PF08022">
    <property type="entry name" value="FAD_binding_8"/>
    <property type="match status" value="1"/>
</dbReference>
<dbReference type="InterPro" id="IPR017927">
    <property type="entry name" value="FAD-bd_FR_type"/>
</dbReference>
<feature type="transmembrane region" description="Helical" evidence="9">
    <location>
        <begin position="21"/>
        <end position="45"/>
    </location>
</feature>
<protein>
    <submittedName>
        <fullName evidence="11">FAD-binding oxidoreductase</fullName>
    </submittedName>
</protein>
<dbReference type="Proteomes" id="UP001500730">
    <property type="component" value="Unassembled WGS sequence"/>
</dbReference>
<dbReference type="PANTHER" id="PTHR47354">
    <property type="entry name" value="NADH OXIDOREDUCTASE HCR"/>
    <property type="match status" value="1"/>
</dbReference>
<keyword evidence="9" id="KW-1133">Transmembrane helix</keyword>
<dbReference type="PRINTS" id="PR00410">
    <property type="entry name" value="PHEHYDRXLASE"/>
</dbReference>
<feature type="domain" description="FAD-binding FR-type" evidence="10">
    <location>
        <begin position="234"/>
        <end position="333"/>
    </location>
</feature>
<dbReference type="PANTHER" id="PTHR47354:SF8">
    <property type="entry name" value="1,2-PHENYLACETYL-COA EPOXIDASE, SUBUNIT E"/>
    <property type="match status" value="1"/>
</dbReference>
<evidence type="ECO:0000259" key="10">
    <source>
        <dbReference type="PROSITE" id="PS51384"/>
    </source>
</evidence>
<dbReference type="InterPro" id="IPR050415">
    <property type="entry name" value="MRET"/>
</dbReference>
<evidence type="ECO:0000256" key="2">
    <source>
        <dbReference type="ARBA" id="ARBA00022630"/>
    </source>
</evidence>
<keyword evidence="9" id="KW-0472">Membrane</keyword>
<dbReference type="Pfam" id="PF00175">
    <property type="entry name" value="NAD_binding_1"/>
    <property type="match status" value="1"/>
</dbReference>
<comment type="caution">
    <text evidence="11">The sequence shown here is derived from an EMBL/GenBank/DDBJ whole genome shotgun (WGS) entry which is preliminary data.</text>
</comment>
<dbReference type="PROSITE" id="PS51384">
    <property type="entry name" value="FAD_FR"/>
    <property type="match status" value="1"/>
</dbReference>
<keyword evidence="2" id="KW-0285">Flavoprotein</keyword>
<dbReference type="SUPFAM" id="SSF52343">
    <property type="entry name" value="Ferredoxin reductase-like, C-terminal NADP-linked domain"/>
    <property type="match status" value="1"/>
</dbReference>
<feature type="transmembrane region" description="Helical" evidence="9">
    <location>
        <begin position="92"/>
        <end position="111"/>
    </location>
</feature>
<dbReference type="CDD" id="cd06198">
    <property type="entry name" value="FNR_like_3"/>
    <property type="match status" value="1"/>
</dbReference>
<dbReference type="SUPFAM" id="SSF63380">
    <property type="entry name" value="Riboflavin synthase domain-like"/>
    <property type="match status" value="1"/>
</dbReference>
<dbReference type="Gene3D" id="3.40.50.80">
    <property type="entry name" value="Nucleotide-binding domain of ferredoxin-NADP reductase (FNR) module"/>
    <property type="match status" value="1"/>
</dbReference>
<keyword evidence="8" id="KW-0411">Iron-sulfur</keyword>
<keyword evidence="5" id="KW-0274">FAD</keyword>
<evidence type="ECO:0000256" key="1">
    <source>
        <dbReference type="ARBA" id="ARBA00001974"/>
    </source>
</evidence>
<evidence type="ECO:0000256" key="4">
    <source>
        <dbReference type="ARBA" id="ARBA00022723"/>
    </source>
</evidence>
<keyword evidence="7" id="KW-0408">Iron</keyword>
<evidence type="ECO:0000256" key="6">
    <source>
        <dbReference type="ARBA" id="ARBA00023002"/>
    </source>
</evidence>
<name>A0ABN3LP56_9MICO</name>
<dbReference type="InterPro" id="IPR039261">
    <property type="entry name" value="FNR_nucleotide-bd"/>
</dbReference>
<dbReference type="EMBL" id="BAAARE010000010">
    <property type="protein sequence ID" value="GAA2486434.1"/>
    <property type="molecule type" value="Genomic_DNA"/>
</dbReference>
<organism evidence="11 12">
    <name type="scientific">Terrabacter carboxydivorans</name>
    <dbReference type="NCBI Taxonomy" id="619730"/>
    <lineage>
        <taxon>Bacteria</taxon>
        <taxon>Bacillati</taxon>
        <taxon>Actinomycetota</taxon>
        <taxon>Actinomycetes</taxon>
        <taxon>Micrococcales</taxon>
        <taxon>Intrasporangiaceae</taxon>
        <taxon>Terrabacter</taxon>
    </lineage>
</organism>